<dbReference type="EMBL" id="LN887216">
    <property type="protein sequence ID" value="CUR36533.1"/>
    <property type="molecule type" value="Genomic_DNA"/>
</dbReference>
<organism evidence="2">
    <name type="scientific">Limosilactobacillus reuteri</name>
    <name type="common">Lactobacillus reuteri</name>
    <dbReference type="NCBI Taxonomy" id="1598"/>
    <lineage>
        <taxon>Bacteria</taxon>
        <taxon>Bacillati</taxon>
        <taxon>Bacillota</taxon>
        <taxon>Bacilli</taxon>
        <taxon>Lactobacillales</taxon>
        <taxon>Lactobacillaceae</taxon>
        <taxon>Limosilactobacillus</taxon>
    </lineage>
</organism>
<reference evidence="2" key="1">
    <citation type="submission" date="2015-10" db="EMBL/GenBank/DDBJ databases">
        <authorList>
            <person name="Gilbert D.G."/>
        </authorList>
    </citation>
    <scope>NUCLEOTIDE SEQUENCE</scope>
    <source>
        <strain evidence="2">Pg-3b</strain>
    </source>
</reference>
<protein>
    <submittedName>
        <fullName evidence="2">Helicase loader DnaI</fullName>
    </submittedName>
</protein>
<dbReference type="RefSeq" id="WP_339111385.1">
    <property type="nucleotide sequence ID" value="NZ_LN887216.1"/>
</dbReference>
<keyword evidence="2" id="KW-0067">ATP-binding</keyword>
<dbReference type="Pfam" id="PF01695">
    <property type="entry name" value="IstB_IS21"/>
    <property type="match status" value="1"/>
</dbReference>
<dbReference type="SMART" id="SM00382">
    <property type="entry name" value="AAA"/>
    <property type="match status" value="1"/>
</dbReference>
<evidence type="ECO:0000259" key="1">
    <source>
        <dbReference type="SMART" id="SM00382"/>
    </source>
</evidence>
<dbReference type="SUPFAM" id="SSF52540">
    <property type="entry name" value="P-loop containing nucleoside triphosphate hydrolases"/>
    <property type="match status" value="1"/>
</dbReference>
<dbReference type="InterPro" id="IPR003593">
    <property type="entry name" value="AAA+_ATPase"/>
</dbReference>
<proteinExistence type="predicted"/>
<name>A0A0U5CTX3_LIMRT</name>
<dbReference type="GO" id="GO:0005524">
    <property type="term" value="F:ATP binding"/>
    <property type="evidence" value="ECO:0007669"/>
    <property type="project" value="InterPro"/>
</dbReference>
<dbReference type="InterPro" id="IPR002611">
    <property type="entry name" value="IstB_ATP-bd"/>
</dbReference>
<dbReference type="AlphaFoldDB" id="A0A0U5CTX3"/>
<dbReference type="GO" id="GO:0004386">
    <property type="term" value="F:helicase activity"/>
    <property type="evidence" value="ECO:0007669"/>
    <property type="project" value="UniProtKB-KW"/>
</dbReference>
<dbReference type="GO" id="GO:0006260">
    <property type="term" value="P:DNA replication"/>
    <property type="evidence" value="ECO:0007669"/>
    <property type="project" value="TreeGrafter"/>
</dbReference>
<dbReference type="Gene3D" id="3.40.50.300">
    <property type="entry name" value="P-loop containing nucleotide triphosphate hydrolases"/>
    <property type="match status" value="1"/>
</dbReference>
<dbReference type="PANTHER" id="PTHR30050:SF4">
    <property type="entry name" value="ATP-BINDING PROTEIN RV3427C IN INSERTION SEQUENCE-RELATED"/>
    <property type="match status" value="1"/>
</dbReference>
<accession>A0A0U5CTX3</accession>
<dbReference type="PANTHER" id="PTHR30050">
    <property type="entry name" value="CHROMOSOMAL REPLICATION INITIATOR PROTEIN DNAA"/>
    <property type="match status" value="1"/>
</dbReference>
<keyword evidence="2" id="KW-0378">Hydrolase</keyword>
<keyword evidence="2" id="KW-0347">Helicase</keyword>
<evidence type="ECO:0000313" key="2">
    <source>
        <dbReference type="EMBL" id="CUR36533.1"/>
    </source>
</evidence>
<feature type="domain" description="AAA+ ATPase" evidence="1">
    <location>
        <begin position="111"/>
        <end position="256"/>
    </location>
</feature>
<sequence>MELQGLTFNQKTREIIAQKIKEQSGIDVRDPKQLAQMTDHVKTWRNNRLNRARKQSVLHNAGEYINASLYSGNQRLDFIFKNWKPDMQANRLLAREVGAKCFNLARKMVDEPCKVLLTGKPGVGKTSLATAMLNHLCDEGLTVMTVSTLELAGLMQQQYEKTDVKDRVEYVTKLMKTVDVLLLDDFATEGGMKNEAKSVRQDLQELLFSVANSRINLQKNEVVGSTIITTNSSVSELEMMYNPKLISRLMPHKPEFIVDFSQLEDMRV</sequence>
<dbReference type="InterPro" id="IPR027417">
    <property type="entry name" value="P-loop_NTPase"/>
</dbReference>
<dbReference type="CDD" id="cd00009">
    <property type="entry name" value="AAA"/>
    <property type="match status" value="1"/>
</dbReference>
<keyword evidence="2" id="KW-0547">Nucleotide-binding</keyword>
<gene>
    <name evidence="2" type="primary">dnaI</name>
    <name evidence="2" type="ORF">LRLP16767_LRPG3B_00325</name>
</gene>